<name>A0ABZ3FWA0_9ACTN</name>
<evidence type="ECO:0000256" key="9">
    <source>
        <dbReference type="ARBA" id="ARBA00049401"/>
    </source>
</evidence>
<comment type="cofactor">
    <cofactor evidence="1">
        <name>FMN</name>
        <dbReference type="ChEBI" id="CHEBI:58210"/>
    </cofactor>
</comment>
<dbReference type="SUPFAM" id="SSF51412">
    <property type="entry name" value="Inosine monophosphate dehydrogenase (IMPDH)"/>
    <property type="match status" value="1"/>
</dbReference>
<dbReference type="CDD" id="cd04730">
    <property type="entry name" value="NPD_like"/>
    <property type="match status" value="1"/>
</dbReference>
<evidence type="ECO:0000256" key="7">
    <source>
        <dbReference type="ARBA" id="ARBA00023033"/>
    </source>
</evidence>
<evidence type="ECO:0000256" key="8">
    <source>
        <dbReference type="ARBA" id="ARBA00031155"/>
    </source>
</evidence>
<proteinExistence type="inferred from homology"/>
<accession>A0ABZ3FWA0</accession>
<keyword evidence="4" id="KW-0285">Flavoprotein</keyword>
<keyword evidence="6" id="KW-0560">Oxidoreductase</keyword>
<dbReference type="Gene3D" id="3.20.20.70">
    <property type="entry name" value="Aldolase class I"/>
    <property type="match status" value="1"/>
</dbReference>
<evidence type="ECO:0000313" key="11">
    <source>
        <dbReference type="Proteomes" id="UP001442841"/>
    </source>
</evidence>
<evidence type="ECO:0000256" key="6">
    <source>
        <dbReference type="ARBA" id="ARBA00023002"/>
    </source>
</evidence>
<evidence type="ECO:0000256" key="4">
    <source>
        <dbReference type="ARBA" id="ARBA00022630"/>
    </source>
</evidence>
<dbReference type="Proteomes" id="UP001442841">
    <property type="component" value="Chromosome"/>
</dbReference>
<dbReference type="PANTHER" id="PTHR42747">
    <property type="entry name" value="NITRONATE MONOOXYGENASE-RELATED"/>
    <property type="match status" value="1"/>
</dbReference>
<evidence type="ECO:0000256" key="3">
    <source>
        <dbReference type="ARBA" id="ARBA00022575"/>
    </source>
</evidence>
<dbReference type="PANTHER" id="PTHR42747:SF3">
    <property type="entry name" value="NITRONATE MONOOXYGENASE-RELATED"/>
    <property type="match status" value="1"/>
</dbReference>
<evidence type="ECO:0000256" key="5">
    <source>
        <dbReference type="ARBA" id="ARBA00022643"/>
    </source>
</evidence>
<sequence>MPTLFDLTKPIVVAPMAGGPSTPELVIAAAQAGALGFLPGGYRSVADLMDQIAETRSSAGLFGVNLFVPEDDPGDLDAVRAYRDELRPLAEQLGAPDLPDPTPDDDAFESKVEALLDDPVPFVSFTFGCPDPALVRRLRDRGTTVLATVTCVDDAGRAEAADVDALIVQGPEAGGHRATFACASEPGMTSLGQLVTEIKLASELPLVAAGGLGSSVMVTSALRIADAVQVGTAFLLADEAGTSAAHRAALVDPAFTETAVTRAFSGRPARGLRNRFMDEYGSTAPPAYPGVNQVTTPIRRAAAAAGDLQHVHLWAGTAWQEARPGPATEIVDRLLG</sequence>
<keyword evidence="11" id="KW-1185">Reference proteome</keyword>
<dbReference type="GO" id="GO:0004497">
    <property type="term" value="F:monooxygenase activity"/>
    <property type="evidence" value="ECO:0007669"/>
    <property type="project" value="UniProtKB-KW"/>
</dbReference>
<dbReference type="InterPro" id="IPR013785">
    <property type="entry name" value="Aldolase_TIM"/>
</dbReference>
<evidence type="ECO:0000256" key="1">
    <source>
        <dbReference type="ARBA" id="ARBA00001917"/>
    </source>
</evidence>
<comment type="similarity">
    <text evidence="2">Belongs to the nitronate monooxygenase family. NMO class I subfamily.</text>
</comment>
<organism evidence="10 11">
    <name type="scientific">Ammonicoccus fulvus</name>
    <dbReference type="NCBI Taxonomy" id="3138240"/>
    <lineage>
        <taxon>Bacteria</taxon>
        <taxon>Bacillati</taxon>
        <taxon>Actinomycetota</taxon>
        <taxon>Actinomycetes</taxon>
        <taxon>Propionibacteriales</taxon>
        <taxon>Propionibacteriaceae</taxon>
        <taxon>Ammonicoccus</taxon>
    </lineage>
</organism>
<protein>
    <recommendedName>
        <fullName evidence="8">Propionate 3-nitronate monooxygenase</fullName>
    </recommendedName>
</protein>
<dbReference type="EMBL" id="CP154795">
    <property type="protein sequence ID" value="XAN09062.1"/>
    <property type="molecule type" value="Genomic_DNA"/>
</dbReference>
<dbReference type="InterPro" id="IPR004136">
    <property type="entry name" value="NMO"/>
</dbReference>
<keyword evidence="7 10" id="KW-0503">Monooxygenase</keyword>
<keyword evidence="5" id="KW-0288">FMN</keyword>
<gene>
    <name evidence="10" type="ORF">AADG42_17660</name>
</gene>
<dbReference type="Pfam" id="PF03060">
    <property type="entry name" value="NMO"/>
    <property type="match status" value="1"/>
</dbReference>
<dbReference type="RefSeq" id="WP_425310498.1">
    <property type="nucleotide sequence ID" value="NZ_CP154795.1"/>
</dbReference>
<evidence type="ECO:0000313" key="10">
    <source>
        <dbReference type="EMBL" id="XAN09062.1"/>
    </source>
</evidence>
<evidence type="ECO:0000256" key="2">
    <source>
        <dbReference type="ARBA" id="ARBA00009881"/>
    </source>
</evidence>
<comment type="catalytic activity">
    <reaction evidence="9">
        <text>3 propionate 3-nitronate + 3 O2 + H2O = 3 3-oxopropanoate + 2 nitrate + nitrite + H2O2 + 3 H(+)</text>
        <dbReference type="Rhea" id="RHEA:57332"/>
        <dbReference type="ChEBI" id="CHEBI:15377"/>
        <dbReference type="ChEBI" id="CHEBI:15378"/>
        <dbReference type="ChEBI" id="CHEBI:15379"/>
        <dbReference type="ChEBI" id="CHEBI:16240"/>
        <dbReference type="ChEBI" id="CHEBI:16301"/>
        <dbReference type="ChEBI" id="CHEBI:17632"/>
        <dbReference type="ChEBI" id="CHEBI:33190"/>
        <dbReference type="ChEBI" id="CHEBI:136067"/>
    </reaction>
</comment>
<reference evidence="10 11" key="1">
    <citation type="submission" date="2024-04" db="EMBL/GenBank/DDBJ databases">
        <title>Isolation of an actinomycete strain from pig manure.</title>
        <authorList>
            <person name="Gong T."/>
            <person name="Yu Z."/>
            <person name="An M."/>
            <person name="Wei C."/>
            <person name="Yang W."/>
            <person name="Liu L."/>
        </authorList>
    </citation>
    <scope>NUCLEOTIDE SEQUENCE [LARGE SCALE GENOMIC DNA]</scope>
    <source>
        <strain evidence="10 11">ZF39</strain>
    </source>
</reference>
<keyword evidence="3" id="KW-0216">Detoxification</keyword>